<dbReference type="EMBL" id="JBHSPH010000002">
    <property type="protein sequence ID" value="MFC5862430.1"/>
    <property type="molecule type" value="Genomic_DNA"/>
</dbReference>
<dbReference type="Proteomes" id="UP001596091">
    <property type="component" value="Unassembled WGS sequence"/>
</dbReference>
<name>A0ABW1EED2_9BACT</name>
<dbReference type="RefSeq" id="WP_263335681.1">
    <property type="nucleotide sequence ID" value="NZ_JAGSYH010000003.1"/>
</dbReference>
<organism evidence="1 2">
    <name type="scientific">Acidicapsa dinghuensis</name>
    <dbReference type="NCBI Taxonomy" id="2218256"/>
    <lineage>
        <taxon>Bacteria</taxon>
        <taxon>Pseudomonadati</taxon>
        <taxon>Acidobacteriota</taxon>
        <taxon>Terriglobia</taxon>
        <taxon>Terriglobales</taxon>
        <taxon>Acidobacteriaceae</taxon>
        <taxon>Acidicapsa</taxon>
    </lineage>
</organism>
<evidence type="ECO:0000313" key="1">
    <source>
        <dbReference type="EMBL" id="MFC5862430.1"/>
    </source>
</evidence>
<keyword evidence="2" id="KW-1185">Reference proteome</keyword>
<sequence>MDKSHIAKAVSFFETTLSPLTDHSITWHRATGDAGISRERLLRDSSSYAFFTKELASYEGLKRRMGMSRTAA</sequence>
<gene>
    <name evidence="1" type="ORF">ACFPT7_09035</name>
</gene>
<reference evidence="2" key="1">
    <citation type="journal article" date="2019" name="Int. J. Syst. Evol. Microbiol.">
        <title>The Global Catalogue of Microorganisms (GCM) 10K type strain sequencing project: providing services to taxonomists for standard genome sequencing and annotation.</title>
        <authorList>
            <consortium name="The Broad Institute Genomics Platform"/>
            <consortium name="The Broad Institute Genome Sequencing Center for Infectious Disease"/>
            <person name="Wu L."/>
            <person name="Ma J."/>
        </authorList>
    </citation>
    <scope>NUCLEOTIDE SEQUENCE [LARGE SCALE GENOMIC DNA]</scope>
    <source>
        <strain evidence="2">JCM 4087</strain>
    </source>
</reference>
<proteinExistence type="predicted"/>
<protein>
    <submittedName>
        <fullName evidence="1">Uncharacterized protein</fullName>
    </submittedName>
</protein>
<comment type="caution">
    <text evidence="1">The sequence shown here is derived from an EMBL/GenBank/DDBJ whole genome shotgun (WGS) entry which is preliminary data.</text>
</comment>
<accession>A0ABW1EED2</accession>
<evidence type="ECO:0000313" key="2">
    <source>
        <dbReference type="Proteomes" id="UP001596091"/>
    </source>
</evidence>